<organism evidence="3 4">
    <name type="scientific">Pantoea ananatis (strain AJ13355)</name>
    <dbReference type="NCBI Taxonomy" id="932677"/>
    <lineage>
        <taxon>Bacteria</taxon>
        <taxon>Pseudomonadati</taxon>
        <taxon>Pseudomonadota</taxon>
        <taxon>Gammaproteobacteria</taxon>
        <taxon>Enterobacterales</taxon>
        <taxon>Erwiniaceae</taxon>
        <taxon>Pantoea</taxon>
    </lineage>
</organism>
<feature type="binding site" evidence="1">
    <location>
        <begin position="78"/>
        <end position="79"/>
    </location>
    <ligand>
        <name>S-adenosyl-L-methionine</name>
        <dbReference type="ChEBI" id="CHEBI:59789"/>
    </ligand>
</feature>
<reference evidence="4" key="1">
    <citation type="journal article" date="2012" name="Appl. Microbiol. Biotechnol.">
        <title>The complete genome sequence of Pantoea ananatis AJ13355, an organism with great biotechnological potential.</title>
        <authorList>
            <person name="Hara Y."/>
            <person name="Kadotani N."/>
            <person name="Izui H."/>
            <person name="Katashkina J.I."/>
            <person name="Kuvaeva T.M."/>
            <person name="Andreeva I.G."/>
            <person name="Golubeva L.I."/>
            <person name="Malko D.B."/>
            <person name="Makeev V.J."/>
            <person name="Mashko S.V."/>
            <person name="Kozlov Y.I."/>
        </authorList>
    </citation>
    <scope>NUCLEOTIDE SEQUENCE [LARGE SCALE GENOMIC DNA]</scope>
    <source>
        <strain evidence="4">AJ13355</strain>
    </source>
</reference>
<name>A0A0H3KYM4_PANAA</name>
<sequence>MVSKLHSYRTCDKIAYVSPQHTGAHAMQDRNFDDLADKFSQNIYGTTKGLVRQAILWDELETILPSLSSSALNVLDAGGGIGQMSSGLAGRGHQILLCDLSGEMLRRAQENADVLGVSHNMQFKQISAQQVGEHLDKPVDLVLFHAVLEWVAEPEAVLKALFDTLRPGGVLSLMFYNLHGLTLRTLTLGNFGYLRTNLTKRKKRTLSPDYPRDPDDVYRWLENCGFQIERRAGIRVFSDYMKPPKGEPKSDDEIIEMERRFCRQEPFLSLGRYIHVTARKPGQKDEL</sequence>
<dbReference type="GO" id="GO:0006400">
    <property type="term" value="P:tRNA modification"/>
    <property type="evidence" value="ECO:0007669"/>
    <property type="project" value="UniProtKB-UniRule"/>
</dbReference>
<accession>A0A0H3KYM4</accession>
<dbReference type="SUPFAM" id="SSF53335">
    <property type="entry name" value="S-adenosyl-L-methionine-dependent methyltransferases"/>
    <property type="match status" value="1"/>
</dbReference>
<feature type="binding site" evidence="1">
    <location>
        <position position="145"/>
    </location>
    <ligand>
        <name>S-adenosyl-L-methionine</name>
        <dbReference type="ChEBI" id="CHEBI:59789"/>
    </ligand>
</feature>
<protein>
    <recommendedName>
        <fullName evidence="1">tRNA 5-carboxymethoxyuridine methyltransferase</fullName>
        <ecNumber evidence="1">2.1.1.-</ecNumber>
    </recommendedName>
    <alternativeName>
        <fullName evidence="1">cmo5U methyltransferase</fullName>
    </alternativeName>
</protein>
<dbReference type="HAMAP" id="MF_02057">
    <property type="entry name" value="tRNA_methyltr_CmoM"/>
    <property type="match status" value="1"/>
</dbReference>
<dbReference type="Proteomes" id="UP000006690">
    <property type="component" value="Chromosome"/>
</dbReference>
<dbReference type="HOGENOM" id="CLU_061533_0_1_6"/>
<feature type="binding site" evidence="1">
    <location>
        <begin position="128"/>
        <end position="129"/>
    </location>
    <ligand>
        <name>S-adenosyl-L-methionine</name>
        <dbReference type="ChEBI" id="CHEBI:59789"/>
    </ligand>
</feature>
<comment type="similarity">
    <text evidence="1">Belongs to the class I-like SAM-binding methyltransferase superfamily. CmoM family.</text>
</comment>
<proteinExistence type="inferred from homology"/>
<comment type="function">
    <text evidence="1">Catalyzes the methylation of 5-carboxymethoxyuridine (cmo5U) to form 5-methoxycarbonylmethoxyuridine (mcmo5U) at position 34 in tRNAs.</text>
</comment>
<dbReference type="PANTHER" id="PTHR43861">
    <property type="entry name" value="TRANS-ACONITATE 2-METHYLTRANSFERASE-RELATED"/>
    <property type="match status" value="1"/>
</dbReference>
<keyword evidence="1" id="KW-0808">Transferase</keyword>
<comment type="catalytic activity">
    <reaction evidence="1">
        <text>5-carboxymethoxyuridine(34) in tRNA + S-adenosyl-L-methionine = 5-methoxycarbonylmethoxyuridine(34) in tRNA + S-adenosyl-L-homocysteine</text>
        <dbReference type="Rhea" id="RHEA:54080"/>
        <dbReference type="Rhea" id="RHEA-COMP:13383"/>
        <dbReference type="Rhea" id="RHEA-COMP:13781"/>
        <dbReference type="ChEBI" id="CHEBI:57856"/>
        <dbReference type="ChEBI" id="CHEBI:59789"/>
        <dbReference type="ChEBI" id="CHEBI:136879"/>
        <dbReference type="ChEBI" id="CHEBI:138053"/>
    </reaction>
</comment>
<dbReference type="GO" id="GO:0097697">
    <property type="term" value="F:tRNA (5-carboxymethoxyuridine(34)-5-O)-methyltransferase activity"/>
    <property type="evidence" value="ECO:0007669"/>
    <property type="project" value="UniProtKB-UniRule"/>
</dbReference>
<dbReference type="EMBL" id="AP012032">
    <property type="protein sequence ID" value="BAK10765.1"/>
    <property type="molecule type" value="Genomic_DNA"/>
</dbReference>
<dbReference type="Gene3D" id="3.40.50.150">
    <property type="entry name" value="Vaccinia Virus protein VP39"/>
    <property type="match status" value="1"/>
</dbReference>
<dbReference type="CDD" id="cd02440">
    <property type="entry name" value="AdoMet_MTases"/>
    <property type="match status" value="1"/>
</dbReference>
<keyword evidence="1 3" id="KW-0489">Methyltransferase</keyword>
<feature type="binding site" evidence="1">
    <location>
        <position position="52"/>
    </location>
    <ligand>
        <name>S-adenosyl-L-methionine</name>
        <dbReference type="ChEBI" id="CHEBI:59789"/>
    </ligand>
</feature>
<dbReference type="InterPro" id="IPR033664">
    <property type="entry name" value="Cmo5U_methylTrfase"/>
</dbReference>
<dbReference type="KEGG" id="paj:PAJ_0685"/>
<dbReference type="NCBIfam" id="NF008264">
    <property type="entry name" value="PRK11036.1"/>
    <property type="match status" value="1"/>
</dbReference>
<dbReference type="InterPro" id="IPR029063">
    <property type="entry name" value="SAM-dependent_MTases_sf"/>
</dbReference>
<dbReference type="EC" id="2.1.1.-" evidence="1"/>
<dbReference type="GO" id="GO:0008757">
    <property type="term" value="F:S-adenosylmethionine-dependent methyltransferase activity"/>
    <property type="evidence" value="ECO:0007669"/>
    <property type="project" value="InterPro"/>
</dbReference>
<dbReference type="AlphaFoldDB" id="A0A0H3KYM4"/>
<evidence type="ECO:0000259" key="2">
    <source>
        <dbReference type="Pfam" id="PF08241"/>
    </source>
</evidence>
<dbReference type="Pfam" id="PF08241">
    <property type="entry name" value="Methyltransf_11"/>
    <property type="match status" value="1"/>
</dbReference>
<evidence type="ECO:0000313" key="4">
    <source>
        <dbReference type="Proteomes" id="UP000006690"/>
    </source>
</evidence>
<evidence type="ECO:0000313" key="3">
    <source>
        <dbReference type="EMBL" id="BAK10765.1"/>
    </source>
</evidence>
<dbReference type="PANTHER" id="PTHR43861:SF1">
    <property type="entry name" value="TRANS-ACONITATE 2-METHYLTRANSFERASE"/>
    <property type="match status" value="1"/>
</dbReference>
<dbReference type="PATRIC" id="fig|932677.3.peg.771"/>
<evidence type="ECO:0000256" key="1">
    <source>
        <dbReference type="HAMAP-Rule" id="MF_02057"/>
    </source>
</evidence>
<feature type="domain" description="Methyltransferase type 11" evidence="2">
    <location>
        <begin position="75"/>
        <end position="172"/>
    </location>
</feature>
<feature type="binding site" evidence="1">
    <location>
        <position position="99"/>
    </location>
    <ligand>
        <name>S-adenosyl-L-methionine</name>
        <dbReference type="ChEBI" id="CHEBI:59789"/>
    </ligand>
</feature>
<keyword evidence="1" id="KW-0949">S-adenosyl-L-methionine</keyword>
<dbReference type="InterPro" id="IPR013216">
    <property type="entry name" value="Methyltransf_11"/>
</dbReference>
<gene>
    <name evidence="3" type="primary">smtA</name>
    <name evidence="1" type="synonym">cmoM</name>
    <name evidence="3" type="ordered locus">PAJ_0685</name>
</gene>
<dbReference type="GO" id="GO:0032259">
    <property type="term" value="P:methylation"/>
    <property type="evidence" value="ECO:0007669"/>
    <property type="project" value="UniProtKB-KW"/>
</dbReference>
<keyword evidence="1" id="KW-0819">tRNA processing</keyword>
<dbReference type="eggNOG" id="COG2227">
    <property type="taxonomic scope" value="Bacteria"/>
</dbReference>